<dbReference type="SUPFAM" id="SSF51011">
    <property type="entry name" value="Glycosyl hydrolase domain"/>
    <property type="match status" value="1"/>
</dbReference>
<protein>
    <recommendedName>
        <fullName evidence="1">Alpha-L-arabinofuranosidase C-terminal domain-containing protein</fullName>
    </recommendedName>
</protein>
<reference evidence="2" key="1">
    <citation type="journal article" date="2020" name="mSystems">
        <title>Genome- and Community-Level Interaction Insights into Carbon Utilization and Element Cycling Functions of Hydrothermarchaeota in Hydrothermal Sediment.</title>
        <authorList>
            <person name="Zhou Z."/>
            <person name="Liu Y."/>
            <person name="Xu W."/>
            <person name="Pan J."/>
            <person name="Luo Z.H."/>
            <person name="Li M."/>
        </authorList>
    </citation>
    <scope>NUCLEOTIDE SEQUENCE [LARGE SCALE GENOMIC DNA]</scope>
    <source>
        <strain evidence="2">SpSt-125</strain>
    </source>
</reference>
<dbReference type="InterPro" id="IPR010720">
    <property type="entry name" value="Alpha-L-AF_C"/>
</dbReference>
<dbReference type="GO" id="GO:0046556">
    <property type="term" value="F:alpha-L-arabinofuranosidase activity"/>
    <property type="evidence" value="ECO:0007669"/>
    <property type="project" value="InterPro"/>
</dbReference>
<proteinExistence type="predicted"/>
<evidence type="ECO:0000313" key="2">
    <source>
        <dbReference type="EMBL" id="HEM66659.1"/>
    </source>
</evidence>
<sequence length="106" mass="12096">METTSPHYTSKELGLAVPYIDASAIRHQDKVHLFIVNRHPDEEAEISIHIRGLTPSTAHHKYITGTSINDKNTFEEPYRVKVEEKSYPFSETIKLPPHSINMLVLS</sequence>
<organism evidence="2">
    <name type="scientific">Ignisphaera aggregans</name>
    <dbReference type="NCBI Taxonomy" id="334771"/>
    <lineage>
        <taxon>Archaea</taxon>
        <taxon>Thermoproteota</taxon>
        <taxon>Thermoprotei</taxon>
        <taxon>Desulfurococcales</taxon>
        <taxon>Desulfurococcaceae</taxon>
        <taxon>Ignisphaera</taxon>
    </lineage>
</organism>
<dbReference type="Gene3D" id="2.60.40.1180">
    <property type="entry name" value="Golgi alpha-mannosidase II"/>
    <property type="match status" value="1"/>
</dbReference>
<accession>A0A7J2U276</accession>
<dbReference type="AlphaFoldDB" id="A0A7J2U276"/>
<dbReference type="Pfam" id="PF06964">
    <property type="entry name" value="Alpha-L-AF_C"/>
    <property type="match status" value="1"/>
</dbReference>
<dbReference type="PANTHER" id="PTHR43576:SF2">
    <property type="entry name" value="INTRACELLULAR EXO-ALPHA-L-ARABINOFURANOSIDASE 2"/>
    <property type="match status" value="1"/>
</dbReference>
<dbReference type="GO" id="GO:0046373">
    <property type="term" value="P:L-arabinose metabolic process"/>
    <property type="evidence" value="ECO:0007669"/>
    <property type="project" value="InterPro"/>
</dbReference>
<dbReference type="InterPro" id="IPR013780">
    <property type="entry name" value="Glyco_hydro_b"/>
</dbReference>
<name>A0A7J2U276_9CREN</name>
<dbReference type="EMBL" id="DSEU01000024">
    <property type="protein sequence ID" value="HEM66659.1"/>
    <property type="molecule type" value="Genomic_DNA"/>
</dbReference>
<comment type="caution">
    <text evidence="2">The sequence shown here is derived from an EMBL/GenBank/DDBJ whole genome shotgun (WGS) entry which is preliminary data.</text>
</comment>
<evidence type="ECO:0000259" key="1">
    <source>
        <dbReference type="Pfam" id="PF06964"/>
    </source>
</evidence>
<dbReference type="PANTHER" id="PTHR43576">
    <property type="entry name" value="ALPHA-L-ARABINOFURANOSIDASE C-RELATED"/>
    <property type="match status" value="1"/>
</dbReference>
<dbReference type="GO" id="GO:0000272">
    <property type="term" value="P:polysaccharide catabolic process"/>
    <property type="evidence" value="ECO:0007669"/>
    <property type="project" value="TreeGrafter"/>
</dbReference>
<feature type="domain" description="Alpha-L-arabinofuranosidase C-terminal" evidence="1">
    <location>
        <begin position="4"/>
        <end position="99"/>
    </location>
</feature>
<gene>
    <name evidence="2" type="ORF">ENO26_03675</name>
</gene>